<dbReference type="Gene3D" id="2.130.10.10">
    <property type="entry name" value="YVTN repeat-like/Quinoprotein amine dehydrogenase"/>
    <property type="match status" value="1"/>
</dbReference>
<comment type="similarity">
    <text evidence="9">Belongs to the WD repeat peroxin-7 family.</text>
</comment>
<dbReference type="GO" id="GO:0005053">
    <property type="term" value="F:peroxisome matrix targeting signal-2 binding"/>
    <property type="evidence" value="ECO:0007669"/>
    <property type="project" value="InterPro"/>
</dbReference>
<feature type="repeat" description="WD" evidence="11">
    <location>
        <begin position="100"/>
        <end position="142"/>
    </location>
</feature>
<dbReference type="SUPFAM" id="SSF50978">
    <property type="entry name" value="WD40 repeat-like"/>
    <property type="match status" value="1"/>
</dbReference>
<dbReference type="PROSITE" id="PS50082">
    <property type="entry name" value="WD_REPEATS_2"/>
    <property type="match status" value="4"/>
</dbReference>
<dbReference type="CDD" id="cd00200">
    <property type="entry name" value="WD40"/>
    <property type="match status" value="1"/>
</dbReference>
<dbReference type="InterPro" id="IPR044536">
    <property type="entry name" value="PEX7"/>
</dbReference>
<dbReference type="AlphaFoldDB" id="A0A8T0GFL3"/>
<dbReference type="InterPro" id="IPR015943">
    <property type="entry name" value="WD40/YVTN_repeat-like_dom_sf"/>
</dbReference>
<dbReference type="InterPro" id="IPR001680">
    <property type="entry name" value="WD40_rpt"/>
</dbReference>
<proteinExistence type="inferred from homology"/>
<dbReference type="PRINTS" id="PR00320">
    <property type="entry name" value="GPROTEINBRPT"/>
</dbReference>
<evidence type="ECO:0000256" key="2">
    <source>
        <dbReference type="ARBA" id="ARBA00004514"/>
    </source>
</evidence>
<protein>
    <recommendedName>
        <fullName evidence="10">Peroxin-7</fullName>
    </recommendedName>
</protein>
<keyword evidence="3" id="KW-0813">Transport</keyword>
<reference evidence="13" key="1">
    <citation type="submission" date="2020-06" db="EMBL/GenBank/DDBJ databases">
        <title>WGS assembly of Ceratodon purpureus strain R40.</title>
        <authorList>
            <person name="Carey S.B."/>
            <person name="Jenkins J."/>
            <person name="Shu S."/>
            <person name="Lovell J.T."/>
            <person name="Sreedasyam A."/>
            <person name="Maumus F."/>
            <person name="Tiley G.P."/>
            <person name="Fernandez-Pozo N."/>
            <person name="Barry K."/>
            <person name="Chen C."/>
            <person name="Wang M."/>
            <person name="Lipzen A."/>
            <person name="Daum C."/>
            <person name="Saski C.A."/>
            <person name="Payton A.C."/>
            <person name="Mcbreen J.C."/>
            <person name="Conrad R.E."/>
            <person name="Kollar L.M."/>
            <person name="Olsson S."/>
            <person name="Huttunen S."/>
            <person name="Landis J.B."/>
            <person name="Wickett N.J."/>
            <person name="Johnson M.G."/>
            <person name="Rensing S.A."/>
            <person name="Grimwood J."/>
            <person name="Schmutz J."/>
            <person name="Mcdaniel S.F."/>
        </authorList>
    </citation>
    <scope>NUCLEOTIDE SEQUENCE</scope>
    <source>
        <strain evidence="13">R40</strain>
    </source>
</reference>
<evidence type="ECO:0000256" key="4">
    <source>
        <dbReference type="ARBA" id="ARBA00022490"/>
    </source>
</evidence>
<dbReference type="PROSITE" id="PS00678">
    <property type="entry name" value="WD_REPEATS_1"/>
    <property type="match status" value="2"/>
</dbReference>
<dbReference type="EMBL" id="CM026431">
    <property type="protein sequence ID" value="KAG0558071.1"/>
    <property type="molecule type" value="Genomic_DNA"/>
</dbReference>
<feature type="repeat" description="WD" evidence="11">
    <location>
        <begin position="143"/>
        <end position="185"/>
    </location>
</feature>
<comment type="caution">
    <text evidence="13">The sequence shown here is derived from an EMBL/GenBank/DDBJ whole genome shotgun (WGS) entry which is preliminary data.</text>
</comment>
<dbReference type="Pfam" id="PF23609">
    <property type="entry name" value="Beta-prop_EIPR1"/>
    <property type="match status" value="1"/>
</dbReference>
<evidence type="ECO:0000256" key="10">
    <source>
        <dbReference type="ARBA" id="ARBA00032565"/>
    </source>
</evidence>
<evidence type="ECO:0000313" key="14">
    <source>
        <dbReference type="Proteomes" id="UP000822688"/>
    </source>
</evidence>
<dbReference type="Proteomes" id="UP000822688">
    <property type="component" value="Chromosome 10"/>
</dbReference>
<dbReference type="SMART" id="SM00320">
    <property type="entry name" value="WD40"/>
    <property type="match status" value="6"/>
</dbReference>
<gene>
    <name evidence="13" type="ORF">KC19_10G002300</name>
</gene>
<dbReference type="InterPro" id="IPR020472">
    <property type="entry name" value="WD40_PAC1"/>
</dbReference>
<dbReference type="InterPro" id="IPR059104">
    <property type="entry name" value="Beta-prop_EIPR1-like"/>
</dbReference>
<feature type="domain" description="EIPR1-like beta-propeller" evidence="12">
    <location>
        <begin position="150"/>
        <end position="262"/>
    </location>
</feature>
<organism evidence="13 14">
    <name type="scientific">Ceratodon purpureus</name>
    <name type="common">Fire moss</name>
    <name type="synonym">Dicranum purpureum</name>
    <dbReference type="NCBI Taxonomy" id="3225"/>
    <lineage>
        <taxon>Eukaryota</taxon>
        <taxon>Viridiplantae</taxon>
        <taxon>Streptophyta</taxon>
        <taxon>Embryophyta</taxon>
        <taxon>Bryophyta</taxon>
        <taxon>Bryophytina</taxon>
        <taxon>Bryopsida</taxon>
        <taxon>Dicranidae</taxon>
        <taxon>Pseudoditrichales</taxon>
        <taxon>Ditrichaceae</taxon>
        <taxon>Ceratodon</taxon>
    </lineage>
</organism>
<keyword evidence="14" id="KW-1185">Reference proteome</keyword>
<evidence type="ECO:0000256" key="6">
    <source>
        <dbReference type="ARBA" id="ARBA00022737"/>
    </source>
</evidence>
<dbReference type="InterPro" id="IPR019775">
    <property type="entry name" value="WD40_repeat_CS"/>
</dbReference>
<keyword evidence="7" id="KW-0653">Protein transport</keyword>
<sequence>MPMFKTAFNGYSVKFSPFLENRLAVSTSENFGIVGTGRQHILDLTPNGMVQIAAFDTPDGIYDCAWSEDNENVLVSASGDGSIKVFDLSAPPMANPVSNRLEHAHEVASVDWNMVRKDSFLSSSWDDTIRLWTLDAPHSLRTFAEHSYCVYNATWNPRHADIFASASGDCTLRVWDVRQPRSTYVIPGHEMEILSCDWNKYNEFMLASGSVDKSIKIWDVRNPRQELTRMLGHTYAVRRVKFSPHQESLMASCSYDMTVCLWDFRQPEDALLARLNHHSEFAVGIDMSVLVEGLLASTAWDESVFVWQMGMDPRAA</sequence>
<dbReference type="Pfam" id="PF00400">
    <property type="entry name" value="WD40"/>
    <property type="match status" value="2"/>
</dbReference>
<dbReference type="GO" id="GO:0016558">
    <property type="term" value="P:protein import into peroxisome matrix"/>
    <property type="evidence" value="ECO:0007669"/>
    <property type="project" value="InterPro"/>
</dbReference>
<dbReference type="GO" id="GO:0005782">
    <property type="term" value="C:peroxisomal matrix"/>
    <property type="evidence" value="ECO:0007669"/>
    <property type="project" value="UniProtKB-SubCell"/>
</dbReference>
<keyword evidence="4" id="KW-0963">Cytoplasm</keyword>
<evidence type="ECO:0000313" key="13">
    <source>
        <dbReference type="EMBL" id="KAG0558071.1"/>
    </source>
</evidence>
<comment type="subcellular location">
    <subcellularLocation>
        <location evidence="2">Cytoplasm</location>
        <location evidence="2">Cytosol</location>
    </subcellularLocation>
    <subcellularLocation>
        <location evidence="1">Peroxisome matrix</location>
    </subcellularLocation>
</comment>
<dbReference type="PROSITE" id="PS50294">
    <property type="entry name" value="WD_REPEATS_REGION"/>
    <property type="match status" value="3"/>
</dbReference>
<keyword evidence="5 11" id="KW-0853">WD repeat</keyword>
<evidence type="ECO:0000256" key="7">
    <source>
        <dbReference type="ARBA" id="ARBA00022927"/>
    </source>
</evidence>
<evidence type="ECO:0000256" key="3">
    <source>
        <dbReference type="ARBA" id="ARBA00022448"/>
    </source>
</evidence>
<name>A0A8T0GFL3_CERPU</name>
<keyword evidence="8" id="KW-0576">Peroxisome</keyword>
<evidence type="ECO:0000256" key="5">
    <source>
        <dbReference type="ARBA" id="ARBA00022574"/>
    </source>
</evidence>
<dbReference type="PANTHER" id="PTHR46027:SF1">
    <property type="entry name" value="PEROXISOMAL TARGETING SIGNAL 2 RECEPTOR"/>
    <property type="match status" value="1"/>
</dbReference>
<dbReference type="GO" id="GO:0005829">
    <property type="term" value="C:cytosol"/>
    <property type="evidence" value="ECO:0007669"/>
    <property type="project" value="UniProtKB-SubCell"/>
</dbReference>
<evidence type="ECO:0000256" key="1">
    <source>
        <dbReference type="ARBA" id="ARBA00004253"/>
    </source>
</evidence>
<feature type="repeat" description="WD" evidence="11">
    <location>
        <begin position="186"/>
        <end position="228"/>
    </location>
</feature>
<evidence type="ECO:0000259" key="12">
    <source>
        <dbReference type="Pfam" id="PF23609"/>
    </source>
</evidence>
<dbReference type="InterPro" id="IPR036322">
    <property type="entry name" value="WD40_repeat_dom_sf"/>
</dbReference>
<feature type="repeat" description="WD" evidence="11">
    <location>
        <begin position="230"/>
        <end position="272"/>
    </location>
</feature>
<keyword evidence="6" id="KW-0677">Repeat</keyword>
<dbReference type="PANTHER" id="PTHR46027">
    <property type="entry name" value="PEROXISOMAL TARGETING SIGNAL 2 RECEPTOR"/>
    <property type="match status" value="1"/>
</dbReference>
<evidence type="ECO:0000256" key="11">
    <source>
        <dbReference type="PROSITE-ProRule" id="PRU00221"/>
    </source>
</evidence>
<evidence type="ECO:0000256" key="8">
    <source>
        <dbReference type="ARBA" id="ARBA00023140"/>
    </source>
</evidence>
<accession>A0A8T0GFL3</accession>
<evidence type="ECO:0000256" key="9">
    <source>
        <dbReference type="ARBA" id="ARBA00024017"/>
    </source>
</evidence>